<evidence type="ECO:0000256" key="2">
    <source>
        <dbReference type="ARBA" id="ARBA00022884"/>
    </source>
</evidence>
<dbReference type="PANTHER" id="PTHR38106">
    <property type="entry name" value="RNA CHAPERONE PROQ"/>
    <property type="match status" value="1"/>
</dbReference>
<proteinExistence type="predicted"/>
<accession>A0ABS9AS52</accession>
<dbReference type="Pfam" id="PF04352">
    <property type="entry name" value="ProQ"/>
    <property type="match status" value="1"/>
</dbReference>
<keyword evidence="3" id="KW-0143">Chaperone</keyword>
<evidence type="ECO:0000313" key="6">
    <source>
        <dbReference type="EMBL" id="MCE8024340.1"/>
    </source>
</evidence>
<keyword evidence="2" id="KW-0694">RNA-binding</keyword>
<feature type="compositionally biased region" description="Basic and acidic residues" evidence="4">
    <location>
        <begin position="7"/>
        <end position="29"/>
    </location>
</feature>
<evidence type="ECO:0000256" key="4">
    <source>
        <dbReference type="SAM" id="MobiDB-lite"/>
    </source>
</evidence>
<evidence type="ECO:0000256" key="3">
    <source>
        <dbReference type="ARBA" id="ARBA00023186"/>
    </source>
</evidence>
<feature type="compositionally biased region" description="Low complexity" evidence="4">
    <location>
        <begin position="287"/>
        <end position="305"/>
    </location>
</feature>
<dbReference type="InterPro" id="IPR023529">
    <property type="entry name" value="ProQ"/>
</dbReference>
<feature type="compositionally biased region" description="Basic and acidic residues" evidence="4">
    <location>
        <begin position="85"/>
        <end position="98"/>
    </location>
</feature>
<protein>
    <recommendedName>
        <fullName evidence="5">ProQ/FinO domain-containing protein</fullName>
    </recommendedName>
</protein>
<feature type="compositionally biased region" description="Basic and acidic residues" evidence="4">
    <location>
        <begin position="52"/>
        <end position="62"/>
    </location>
</feature>
<dbReference type="InterPro" id="IPR016103">
    <property type="entry name" value="ProQ/FinO"/>
</dbReference>
<dbReference type="SUPFAM" id="SSF48657">
    <property type="entry name" value="FinO-like"/>
    <property type="match status" value="1"/>
</dbReference>
<feature type="compositionally biased region" description="Basic and acidic residues" evidence="4">
    <location>
        <begin position="236"/>
        <end position="247"/>
    </location>
</feature>
<dbReference type="SMART" id="SM00945">
    <property type="entry name" value="ProQ"/>
    <property type="match status" value="1"/>
</dbReference>
<reference evidence="6 7" key="1">
    <citation type="journal article" date="2021" name="Front. Microbiol.">
        <title>Aerobic Denitrification and Heterotrophic Sulfur Oxidation in the Genus Halomonas Revealed by Six Novel Species Characterizations and Genome-Based Analysis.</title>
        <authorList>
            <person name="Wang L."/>
            <person name="Shao Z."/>
        </authorList>
    </citation>
    <scope>NUCLEOTIDE SEQUENCE [LARGE SCALE GENOMIC DNA]</scope>
    <source>
        <strain evidence="6 7">MCCC 1A11058</strain>
    </source>
</reference>
<dbReference type="InterPro" id="IPR036442">
    <property type="entry name" value="ProQ/FinO_sf"/>
</dbReference>
<organism evidence="6 7">
    <name type="scientific">Billgrantia aerodenitrificans</name>
    <dbReference type="NCBI Taxonomy" id="2733483"/>
    <lineage>
        <taxon>Bacteria</taxon>
        <taxon>Pseudomonadati</taxon>
        <taxon>Pseudomonadota</taxon>
        <taxon>Gammaproteobacteria</taxon>
        <taxon>Oceanospirillales</taxon>
        <taxon>Halomonadaceae</taxon>
        <taxon>Billgrantia</taxon>
    </lineage>
</organism>
<comment type="caution">
    <text evidence="6">The sequence shown here is derived from an EMBL/GenBank/DDBJ whole genome shotgun (WGS) entry which is preliminary data.</text>
</comment>
<sequence length="329" mass="34812">MEENRELDEQNRELEEDNARLRERLRKGEPTPAFPGPARRAQGLAALIGQRPRAEAAQHGESPDSQAAGGKDDIDKASAAGGKGDGGKDGGGKDKEATIKPSTAFAPAGGVAVAPFAPAYASARVASTERTADERQGQLAIEQAPSADALLKQWYQRYPHTFFKGHTRPLKVGIHHDLAAREPWPEKLVRRALAGYVNLPRYLKAVREGAERIDLDGAPAGDVDAQAAEHAKRKLERLQSERLERSRPAGAAPKRGSGKANSGRSRAVATGAQPADKAARQSHENAPPKAASPASGAADPIAATADPEERMEAKLSALLAKHGSSRKGS</sequence>
<keyword evidence="1" id="KW-0963">Cytoplasm</keyword>
<dbReference type="Proteomes" id="UP001320272">
    <property type="component" value="Unassembled WGS sequence"/>
</dbReference>
<dbReference type="Gene3D" id="1.10.1710.10">
    <property type="entry name" value="ProQ/FinO domain"/>
    <property type="match status" value="1"/>
</dbReference>
<gene>
    <name evidence="6" type="ORF">HOP59_09365</name>
</gene>
<name>A0ABS9AS52_9GAMM</name>
<dbReference type="EMBL" id="JABFTV010000004">
    <property type="protein sequence ID" value="MCE8024340.1"/>
    <property type="molecule type" value="Genomic_DNA"/>
</dbReference>
<keyword evidence="7" id="KW-1185">Reference proteome</keyword>
<feature type="domain" description="ProQ/FinO" evidence="5">
    <location>
        <begin position="142"/>
        <end position="251"/>
    </location>
</feature>
<dbReference type="PANTHER" id="PTHR38106:SF1">
    <property type="entry name" value="RNA CHAPERONE PROQ"/>
    <property type="match status" value="1"/>
</dbReference>
<feature type="region of interest" description="Disordered" evidence="4">
    <location>
        <begin position="1"/>
        <end position="100"/>
    </location>
</feature>
<evidence type="ECO:0000256" key="1">
    <source>
        <dbReference type="ARBA" id="ARBA00022490"/>
    </source>
</evidence>
<evidence type="ECO:0000313" key="7">
    <source>
        <dbReference type="Proteomes" id="UP001320272"/>
    </source>
</evidence>
<feature type="region of interest" description="Disordered" evidence="4">
    <location>
        <begin position="224"/>
        <end position="329"/>
    </location>
</feature>
<evidence type="ECO:0000259" key="5">
    <source>
        <dbReference type="SMART" id="SM00945"/>
    </source>
</evidence>